<evidence type="ECO:0000313" key="3">
    <source>
        <dbReference type="Proteomes" id="UP001474120"/>
    </source>
</evidence>
<protein>
    <submittedName>
        <fullName evidence="2">DinB family protein</fullName>
    </submittedName>
</protein>
<dbReference type="RefSeq" id="WP_342161051.1">
    <property type="nucleotide sequence ID" value="NZ_JBCDNA010000003.1"/>
</dbReference>
<organism evidence="2 3">
    <name type="scientific">Lutimonas vermicola</name>
    <dbReference type="NCBI Taxonomy" id="414288"/>
    <lineage>
        <taxon>Bacteria</taxon>
        <taxon>Pseudomonadati</taxon>
        <taxon>Bacteroidota</taxon>
        <taxon>Flavobacteriia</taxon>
        <taxon>Flavobacteriales</taxon>
        <taxon>Flavobacteriaceae</taxon>
        <taxon>Lutimonas</taxon>
    </lineage>
</organism>
<keyword evidence="3" id="KW-1185">Reference proteome</keyword>
<accession>A0ABU9L361</accession>
<feature type="domain" description="DinB-like" evidence="1">
    <location>
        <begin position="11"/>
        <end position="143"/>
    </location>
</feature>
<proteinExistence type="predicted"/>
<dbReference type="EMBL" id="JBCDNA010000003">
    <property type="protein sequence ID" value="MEL4456887.1"/>
    <property type="molecule type" value="Genomic_DNA"/>
</dbReference>
<dbReference type="Pfam" id="PF12867">
    <property type="entry name" value="DinB_2"/>
    <property type="match status" value="1"/>
</dbReference>
<gene>
    <name evidence="2" type="ORF">AABB81_13335</name>
</gene>
<dbReference type="InterPro" id="IPR024775">
    <property type="entry name" value="DinB-like"/>
</dbReference>
<name>A0ABU9L361_9FLAO</name>
<reference evidence="2 3" key="1">
    <citation type="submission" date="2024-04" db="EMBL/GenBank/DDBJ databases">
        <title>whole genome sequencing of Lutimonas vermicola strain IMCC1616.</title>
        <authorList>
            <person name="Bae S.S."/>
        </authorList>
    </citation>
    <scope>NUCLEOTIDE SEQUENCE [LARGE SCALE GENOMIC DNA]</scope>
    <source>
        <strain evidence="2 3">IMCC1616</strain>
    </source>
</reference>
<evidence type="ECO:0000259" key="1">
    <source>
        <dbReference type="Pfam" id="PF12867"/>
    </source>
</evidence>
<comment type="caution">
    <text evidence="2">The sequence shown here is derived from an EMBL/GenBank/DDBJ whole genome shotgun (WGS) entry which is preliminary data.</text>
</comment>
<evidence type="ECO:0000313" key="2">
    <source>
        <dbReference type="EMBL" id="MEL4456887.1"/>
    </source>
</evidence>
<dbReference type="Proteomes" id="UP001474120">
    <property type="component" value="Unassembled WGS sequence"/>
</dbReference>
<dbReference type="SUPFAM" id="SSF109854">
    <property type="entry name" value="DinB/YfiT-like putative metalloenzymes"/>
    <property type="match status" value="1"/>
</dbReference>
<sequence>MEKLFETALFTRTSMLNILENKSFEELVTIPVHFRNSVFWNIAHVLVTQQLLCYRLSGLDLKIREDMVTKYGKGSLATENIDESDIRYVKEELVNAMKNTFVDYNNGMFKHFKPYMTSAGIELKSIDDAFGFSTFHDGIHLGVVLSLMKIV</sequence>
<dbReference type="InterPro" id="IPR034660">
    <property type="entry name" value="DinB/YfiT-like"/>
</dbReference>